<dbReference type="GO" id="GO:0061630">
    <property type="term" value="F:ubiquitin protein ligase activity"/>
    <property type="evidence" value="ECO:0007669"/>
    <property type="project" value="InterPro"/>
</dbReference>
<protein>
    <submittedName>
        <fullName evidence="8">E3 ubiquitin-protein ligase rbbp6</fullName>
    </submittedName>
</protein>
<accession>A0A7J6MA19</accession>
<evidence type="ECO:0000256" key="5">
    <source>
        <dbReference type="SAM" id="MobiDB-lite"/>
    </source>
</evidence>
<dbReference type="EMBL" id="JABAHT010000153">
    <property type="protein sequence ID" value="KAF4663006.1"/>
    <property type="molecule type" value="Genomic_DNA"/>
</dbReference>
<dbReference type="GO" id="GO:0003676">
    <property type="term" value="F:nucleic acid binding"/>
    <property type="evidence" value="ECO:0007669"/>
    <property type="project" value="InterPro"/>
</dbReference>
<dbReference type="GO" id="GO:0005634">
    <property type="term" value="C:nucleus"/>
    <property type="evidence" value="ECO:0007669"/>
    <property type="project" value="TreeGrafter"/>
</dbReference>
<dbReference type="InterPro" id="IPR033489">
    <property type="entry name" value="RBBP6"/>
</dbReference>
<dbReference type="GO" id="GO:0016567">
    <property type="term" value="P:protein ubiquitination"/>
    <property type="evidence" value="ECO:0007669"/>
    <property type="project" value="InterPro"/>
</dbReference>
<dbReference type="OrthoDB" id="106784at2759"/>
<keyword evidence="2 4" id="KW-0863">Zinc-finger</keyword>
<keyword evidence="3" id="KW-0862">Zinc</keyword>
<dbReference type="Gene3D" id="3.30.40.10">
    <property type="entry name" value="Zinc/RING finger domain, C3HC4 (zinc finger)"/>
    <property type="match status" value="1"/>
</dbReference>
<dbReference type="PROSITE" id="PS50158">
    <property type="entry name" value="ZF_CCHC"/>
    <property type="match status" value="1"/>
</dbReference>
<evidence type="ECO:0000313" key="7">
    <source>
        <dbReference type="EMBL" id="KAF4663006.1"/>
    </source>
</evidence>
<evidence type="ECO:0000313" key="8">
    <source>
        <dbReference type="EMBL" id="KAF4667881.1"/>
    </source>
</evidence>
<dbReference type="InterPro" id="IPR013083">
    <property type="entry name" value="Znf_RING/FYVE/PHD"/>
</dbReference>
<feature type="compositionally biased region" description="Basic and acidic residues" evidence="5">
    <location>
        <begin position="65"/>
        <end position="74"/>
    </location>
</feature>
<dbReference type="InterPro" id="IPR001878">
    <property type="entry name" value="Znf_CCHC"/>
</dbReference>
<dbReference type="Proteomes" id="UP000572268">
    <property type="component" value="Unassembled WGS sequence"/>
</dbReference>
<evidence type="ECO:0000256" key="1">
    <source>
        <dbReference type="ARBA" id="ARBA00022723"/>
    </source>
</evidence>
<dbReference type="SUPFAM" id="SSF57756">
    <property type="entry name" value="Retrovirus zinc finger-like domains"/>
    <property type="match status" value="1"/>
</dbReference>
<feature type="compositionally biased region" description="Basic residues" evidence="5">
    <location>
        <begin position="1"/>
        <end position="12"/>
    </location>
</feature>
<organism evidence="8 10">
    <name type="scientific">Perkinsus olseni</name>
    <name type="common">Perkinsus atlanticus</name>
    <dbReference type="NCBI Taxonomy" id="32597"/>
    <lineage>
        <taxon>Eukaryota</taxon>
        <taxon>Sar</taxon>
        <taxon>Alveolata</taxon>
        <taxon>Perkinsozoa</taxon>
        <taxon>Perkinsea</taxon>
        <taxon>Perkinsida</taxon>
        <taxon>Perkinsidae</taxon>
        <taxon>Perkinsus</taxon>
    </lineage>
</organism>
<name>A0A7J6MA19_PEROL</name>
<evidence type="ECO:0000313" key="9">
    <source>
        <dbReference type="Proteomes" id="UP000570595"/>
    </source>
</evidence>
<evidence type="ECO:0000256" key="4">
    <source>
        <dbReference type="PROSITE-ProRule" id="PRU00047"/>
    </source>
</evidence>
<sequence length="376" mass="42089">MAQTFAHKKPRRPVVDLEGEDESEIAAIDSLIAGHDISMVCPDAPGSVDDSGRKIMRPAIKYGERPEPRRKVGEEASAQTKAVPPPHYRCHRCGEPGHFIYDCPTNDDPNYTSKQKVKSARGVPRQFLRIVTREEAQDMTEDVYILPNGDYAVMKQVSDEERKKIVGESEKERLTRVFSDADWRVQGLLLSCGICHQLPVEAEITPCCANMYCRKCVVEHLAKTHSCVDGTLWPNKCPGCNDTLKLSALIPDRRLRDQLHFVAYGKRLPQKRPQSAARPNKKAGHKPSSGSKLLRKSSKKARLELNVKLGSSAAGSTRADKEKFVVTKENMLSWFETQRCNREVPSFLCDDITTTGAASDRNLEFSLELGPWGAWN</sequence>
<feature type="region of interest" description="Disordered" evidence="5">
    <location>
        <begin position="268"/>
        <end position="297"/>
    </location>
</feature>
<dbReference type="PANTHER" id="PTHR15439">
    <property type="entry name" value="RETINOBLASTOMA-BINDING PROTEIN 6"/>
    <property type="match status" value="1"/>
</dbReference>
<evidence type="ECO:0000313" key="10">
    <source>
        <dbReference type="Proteomes" id="UP000572268"/>
    </source>
</evidence>
<evidence type="ECO:0000256" key="2">
    <source>
        <dbReference type="ARBA" id="ARBA00022771"/>
    </source>
</evidence>
<dbReference type="GO" id="GO:0006511">
    <property type="term" value="P:ubiquitin-dependent protein catabolic process"/>
    <property type="evidence" value="ECO:0007669"/>
    <property type="project" value="TreeGrafter"/>
</dbReference>
<dbReference type="InterPro" id="IPR036875">
    <property type="entry name" value="Znf_CCHC_sf"/>
</dbReference>
<proteinExistence type="predicted"/>
<feature type="region of interest" description="Disordered" evidence="5">
    <location>
        <begin position="65"/>
        <end position="85"/>
    </location>
</feature>
<dbReference type="SUPFAM" id="SSF57850">
    <property type="entry name" value="RING/U-box"/>
    <property type="match status" value="1"/>
</dbReference>
<evidence type="ECO:0000256" key="3">
    <source>
        <dbReference type="ARBA" id="ARBA00022833"/>
    </source>
</evidence>
<dbReference type="PANTHER" id="PTHR15439:SF0">
    <property type="entry name" value="CELL DIVISION CYCLE AND APOPTOSIS REGULATOR PROTEIN 1-RELATED"/>
    <property type="match status" value="1"/>
</dbReference>
<dbReference type="GO" id="GO:0006397">
    <property type="term" value="P:mRNA processing"/>
    <property type="evidence" value="ECO:0007669"/>
    <property type="project" value="InterPro"/>
</dbReference>
<dbReference type="EMBL" id="JABANN010000172">
    <property type="protein sequence ID" value="KAF4667881.1"/>
    <property type="molecule type" value="Genomic_DNA"/>
</dbReference>
<feature type="domain" description="CCHC-type" evidence="6">
    <location>
        <begin position="89"/>
        <end position="104"/>
    </location>
</feature>
<reference evidence="9 10" key="1">
    <citation type="submission" date="2020-04" db="EMBL/GenBank/DDBJ databases">
        <title>Perkinsus olseni comparative genomics.</title>
        <authorList>
            <person name="Bogema D.R."/>
        </authorList>
    </citation>
    <scope>NUCLEOTIDE SEQUENCE [LARGE SCALE GENOMIC DNA]</scope>
    <source>
        <strain evidence="7">ATCC PRA-179</strain>
        <strain evidence="8">ATCC PRA-31</strain>
    </source>
</reference>
<comment type="caution">
    <text evidence="8">The sequence shown here is derived from an EMBL/GenBank/DDBJ whole genome shotgun (WGS) entry which is preliminary data.</text>
</comment>
<gene>
    <name evidence="8" type="primary">RBBP6</name>
    <name evidence="8" type="ORF">FOL46_002295</name>
    <name evidence="7" type="ORF">FOZ61_002014</name>
</gene>
<dbReference type="Pfam" id="PF13696">
    <property type="entry name" value="zf-CCHC_2"/>
    <property type="match status" value="1"/>
</dbReference>
<feature type="region of interest" description="Disordered" evidence="5">
    <location>
        <begin position="1"/>
        <end position="20"/>
    </location>
</feature>
<dbReference type="Proteomes" id="UP000570595">
    <property type="component" value="Unassembled WGS sequence"/>
</dbReference>
<dbReference type="AlphaFoldDB" id="A0A7J6MA19"/>
<dbReference type="SMART" id="SM00343">
    <property type="entry name" value="ZnF_C2HC"/>
    <property type="match status" value="1"/>
</dbReference>
<keyword evidence="1" id="KW-0479">Metal-binding</keyword>
<dbReference type="GO" id="GO:0008270">
    <property type="term" value="F:zinc ion binding"/>
    <property type="evidence" value="ECO:0007669"/>
    <property type="project" value="UniProtKB-KW"/>
</dbReference>
<dbReference type="Gene3D" id="4.10.60.10">
    <property type="entry name" value="Zinc finger, CCHC-type"/>
    <property type="match status" value="1"/>
</dbReference>
<evidence type="ECO:0000259" key="6">
    <source>
        <dbReference type="PROSITE" id="PS50158"/>
    </source>
</evidence>
<dbReference type="InterPro" id="IPR025829">
    <property type="entry name" value="Zn_knuckle_CX2CX3GHX4C"/>
</dbReference>